<reference evidence="11 12" key="1">
    <citation type="submission" date="2019-05" db="EMBL/GenBank/DDBJ databases">
        <title>Psychrobacillus vulpis sp. nov., a new species isolated from feces of a red fox that inhabits in The Tablas de Daimiel Natural Park, Albacete, Spain.</title>
        <authorList>
            <person name="Rodriguez M."/>
            <person name="Reina J.C."/>
            <person name="Bejar V."/>
            <person name="Llamas I."/>
        </authorList>
    </citation>
    <scope>NUCLEOTIDE SEQUENCE [LARGE SCALE GENOMIC DNA]</scope>
    <source>
        <strain evidence="11 12">NEAU-3TGS17</strain>
    </source>
</reference>
<evidence type="ECO:0000256" key="2">
    <source>
        <dbReference type="ARBA" id="ARBA00022448"/>
    </source>
</evidence>
<proteinExistence type="predicted"/>
<gene>
    <name evidence="11" type="ORF">FG382_22455</name>
</gene>
<keyword evidence="12" id="KW-1185">Reference proteome</keyword>
<dbReference type="PANTHER" id="PTHR32024:SF1">
    <property type="entry name" value="KTR SYSTEM POTASSIUM UPTAKE PROTEIN B"/>
    <property type="match status" value="1"/>
</dbReference>
<dbReference type="PANTHER" id="PTHR32024">
    <property type="entry name" value="TRK SYSTEM POTASSIUM UPTAKE PROTEIN TRKG-RELATED"/>
    <property type="match status" value="1"/>
</dbReference>
<feature type="transmembrane region" description="Helical" evidence="10">
    <location>
        <begin position="119"/>
        <end position="147"/>
    </location>
</feature>
<evidence type="ECO:0000256" key="3">
    <source>
        <dbReference type="ARBA" id="ARBA00022475"/>
    </source>
</evidence>
<dbReference type="Proteomes" id="UP000317316">
    <property type="component" value="Unassembled WGS sequence"/>
</dbReference>
<evidence type="ECO:0000313" key="12">
    <source>
        <dbReference type="Proteomes" id="UP000317316"/>
    </source>
</evidence>
<sequence>MQVIKQRKKPVSPPLVIAGSFILLIILGTLCLKLPIATTTSISWTDALFVATSATTVTGLSVFDPGTTLTVFGEVVLMGLIQFGGIGLMTFAVLILLLLRKKIGLQNRIYLQESLNQNSIGGIIKLVKIILTFVLSVQLFATIIMTFHWLPTFGFKDALYLSVFHVISAFNNAGFALFPDNLVGFANDPIVNLVLSALFILGGLGFTVIYDIYQKKSLREWSLHTKMMILGTIIINVVAVFTVFLLEYQNPATIGNMPLDEKILVSYFQGVTPRTAGFNTLNYGDMENSTILFTMVLMFIGAGSASTASGIKLTTFMVIILATLAFLRQQSEPKLLSRSIRIDTVIRSLAIATIGLFIVLSFIFLLSITEKLPFLPLAFEVVSAFGTVGLSMGITGQFSDIGEILLCIVMFVGRIGPLTLFFLLMKPKKVHYRYPYDQVYTG</sequence>
<keyword evidence="4" id="KW-0633">Potassium transport</keyword>
<dbReference type="InterPro" id="IPR003445">
    <property type="entry name" value="Cat_transpt"/>
</dbReference>
<comment type="subcellular location">
    <subcellularLocation>
        <location evidence="1">Cell membrane</location>
        <topology evidence="1">Multi-pass membrane protein</topology>
    </subcellularLocation>
</comment>
<protein>
    <submittedName>
        <fullName evidence="11">Ktr system potassium transporter B</fullName>
    </submittedName>
</protein>
<keyword evidence="3" id="KW-1003">Cell membrane</keyword>
<evidence type="ECO:0000256" key="8">
    <source>
        <dbReference type="ARBA" id="ARBA00023065"/>
    </source>
</evidence>
<keyword evidence="7 10" id="KW-1133">Transmembrane helix</keyword>
<evidence type="ECO:0000256" key="4">
    <source>
        <dbReference type="ARBA" id="ARBA00022538"/>
    </source>
</evidence>
<dbReference type="GO" id="GO:0005886">
    <property type="term" value="C:plasma membrane"/>
    <property type="evidence" value="ECO:0007669"/>
    <property type="project" value="UniProtKB-SubCell"/>
</dbReference>
<evidence type="ECO:0000256" key="7">
    <source>
        <dbReference type="ARBA" id="ARBA00022989"/>
    </source>
</evidence>
<feature type="transmembrane region" description="Helical" evidence="10">
    <location>
        <begin position="42"/>
        <end position="63"/>
    </location>
</feature>
<evidence type="ECO:0000256" key="10">
    <source>
        <dbReference type="SAM" id="Phobius"/>
    </source>
</evidence>
<dbReference type="OrthoDB" id="9810952at2"/>
<evidence type="ECO:0000256" key="5">
    <source>
        <dbReference type="ARBA" id="ARBA00022692"/>
    </source>
</evidence>
<evidence type="ECO:0000256" key="1">
    <source>
        <dbReference type="ARBA" id="ARBA00004651"/>
    </source>
</evidence>
<keyword evidence="2" id="KW-0813">Transport</keyword>
<dbReference type="EMBL" id="VDGH01000024">
    <property type="protein sequence ID" value="TQR07495.1"/>
    <property type="molecule type" value="Genomic_DNA"/>
</dbReference>
<feature type="transmembrane region" description="Helical" evidence="10">
    <location>
        <begin position="190"/>
        <end position="213"/>
    </location>
</feature>
<keyword evidence="8" id="KW-0406">Ion transport</keyword>
<dbReference type="Pfam" id="PF02386">
    <property type="entry name" value="TrkH"/>
    <property type="match status" value="1"/>
</dbReference>
<dbReference type="RefSeq" id="WP_142541070.1">
    <property type="nucleotide sequence ID" value="NZ_BMIE01000018.1"/>
</dbReference>
<keyword evidence="6" id="KW-0630">Potassium</keyword>
<accession>A0A544SQL8</accession>
<feature type="transmembrane region" description="Helical" evidence="10">
    <location>
        <begin position="374"/>
        <end position="392"/>
    </location>
</feature>
<dbReference type="NCBIfam" id="TIGR00933">
    <property type="entry name" value="2a38"/>
    <property type="match status" value="1"/>
</dbReference>
<name>A0A544SQL8_9BACI</name>
<dbReference type="AlphaFoldDB" id="A0A544SQL8"/>
<feature type="transmembrane region" description="Helical" evidence="10">
    <location>
        <begin position="291"/>
        <end position="324"/>
    </location>
</feature>
<evidence type="ECO:0000256" key="6">
    <source>
        <dbReference type="ARBA" id="ARBA00022958"/>
    </source>
</evidence>
<dbReference type="GO" id="GO:0015379">
    <property type="term" value="F:potassium:chloride symporter activity"/>
    <property type="evidence" value="ECO:0007669"/>
    <property type="project" value="InterPro"/>
</dbReference>
<comment type="caution">
    <text evidence="11">The sequence shown here is derived from an EMBL/GenBank/DDBJ whole genome shotgun (WGS) entry which is preliminary data.</text>
</comment>
<feature type="transmembrane region" description="Helical" evidence="10">
    <location>
        <begin position="225"/>
        <end position="246"/>
    </location>
</feature>
<organism evidence="11 12">
    <name type="scientific">Psychrobacillus lasiicapitis</name>
    <dbReference type="NCBI Taxonomy" id="1636719"/>
    <lineage>
        <taxon>Bacteria</taxon>
        <taxon>Bacillati</taxon>
        <taxon>Bacillota</taxon>
        <taxon>Bacilli</taxon>
        <taxon>Bacillales</taxon>
        <taxon>Bacillaceae</taxon>
        <taxon>Psychrobacillus</taxon>
    </lineage>
</organism>
<feature type="transmembrane region" description="Helical" evidence="10">
    <location>
        <begin position="345"/>
        <end position="368"/>
    </location>
</feature>
<dbReference type="InterPro" id="IPR004772">
    <property type="entry name" value="TrkH"/>
</dbReference>
<keyword evidence="9 10" id="KW-0472">Membrane</keyword>
<feature type="transmembrane region" description="Helical" evidence="10">
    <location>
        <begin position="404"/>
        <end position="425"/>
    </location>
</feature>
<evidence type="ECO:0000313" key="11">
    <source>
        <dbReference type="EMBL" id="TQR07495.1"/>
    </source>
</evidence>
<feature type="transmembrane region" description="Helical" evidence="10">
    <location>
        <begin position="12"/>
        <end position="36"/>
    </location>
</feature>
<keyword evidence="5 10" id="KW-0812">Transmembrane</keyword>
<evidence type="ECO:0000256" key="9">
    <source>
        <dbReference type="ARBA" id="ARBA00023136"/>
    </source>
</evidence>
<feature type="transmembrane region" description="Helical" evidence="10">
    <location>
        <begin position="75"/>
        <end position="99"/>
    </location>
</feature>
<feature type="transmembrane region" description="Helical" evidence="10">
    <location>
        <begin position="159"/>
        <end position="178"/>
    </location>
</feature>